<evidence type="ECO:0008006" key="4">
    <source>
        <dbReference type="Google" id="ProtNLM"/>
    </source>
</evidence>
<proteinExistence type="predicted"/>
<accession>A0ABQ0L9A8</accession>
<evidence type="ECO:0000313" key="3">
    <source>
        <dbReference type="Proteomes" id="UP000815677"/>
    </source>
</evidence>
<gene>
    <name evidence="2" type="ORF">MCHLO_04603</name>
</gene>
<reference evidence="2" key="1">
    <citation type="submission" date="2014-09" db="EMBL/GenBank/DDBJ databases">
        <title>Genome sequence of the luminous mushroom Mycena chlorophos for searching fungal bioluminescence genes.</title>
        <authorList>
            <person name="Tanaka Y."/>
            <person name="Kasuga D."/>
            <person name="Oba Y."/>
            <person name="Hase S."/>
            <person name="Sato K."/>
            <person name="Oba Y."/>
            <person name="Sakakibara Y."/>
        </authorList>
    </citation>
    <scope>NUCLEOTIDE SEQUENCE</scope>
</reference>
<feature type="coiled-coil region" evidence="1">
    <location>
        <begin position="31"/>
        <end position="65"/>
    </location>
</feature>
<organism evidence="2 3">
    <name type="scientific">Mycena chlorophos</name>
    <name type="common">Agaric fungus</name>
    <name type="synonym">Agaricus chlorophos</name>
    <dbReference type="NCBI Taxonomy" id="658473"/>
    <lineage>
        <taxon>Eukaryota</taxon>
        <taxon>Fungi</taxon>
        <taxon>Dikarya</taxon>
        <taxon>Basidiomycota</taxon>
        <taxon>Agaricomycotina</taxon>
        <taxon>Agaricomycetes</taxon>
        <taxon>Agaricomycetidae</taxon>
        <taxon>Agaricales</taxon>
        <taxon>Marasmiineae</taxon>
        <taxon>Mycenaceae</taxon>
        <taxon>Mycena</taxon>
    </lineage>
</organism>
<evidence type="ECO:0000313" key="2">
    <source>
        <dbReference type="EMBL" id="GAT47122.1"/>
    </source>
</evidence>
<dbReference type="Proteomes" id="UP000815677">
    <property type="component" value="Unassembled WGS sequence"/>
</dbReference>
<protein>
    <recommendedName>
        <fullName evidence="4">F-box domain-containing protein</fullName>
    </recommendedName>
</protein>
<dbReference type="EMBL" id="DF843160">
    <property type="protein sequence ID" value="GAT47122.1"/>
    <property type="molecule type" value="Genomic_DNA"/>
</dbReference>
<keyword evidence="3" id="KW-1185">Reference proteome</keyword>
<evidence type="ECO:0000256" key="1">
    <source>
        <dbReference type="SAM" id="Coils"/>
    </source>
</evidence>
<dbReference type="Gene3D" id="1.20.1280.50">
    <property type="match status" value="1"/>
</dbReference>
<name>A0ABQ0L9A8_MYCCL</name>
<sequence length="595" mass="66701">MSSLRNSPFSNKIDSYFVPKAGEVAEIRQLLVGAAIQLETLDSQLEEMEAAVVRVREQREALHLDMVAHQSLLSPIRPLPPDILREIFLACLPTANHPIIHPAYAPLLLSSVCHYWRELSRSTPALWKKVHILALHDTSFIKVDRSAEDSDILRQPPPRVRLPTFTPDPATLTGFLRTVDQWIGFVSACPLSISYSQGRHFPDAADPDRPVDPASLEIFDRLLASRSQIETFFARRLMVDIHDDDQPFERLRILDTAEELTLSGYFVPLELRVTWNHLTKLVLRSFRTFEHDRNGPSPDSGMDQNAVFEILRRCPRLVQSELAISVYVPRKPTDVSVLMAHLEHLVLSLGYFFGNRDVAPDVAGLLQALTMPKLSTFHLSTSFQDVLCDDHVLTRPPGELSVHFHPDLHHRGAEFEFVQILEILAEFPQTTSLHFSSLGFNDRPAHEVSPLNAVVFAGLQTQGLCPVLKHLHVALVTTYHIDAGPRHPGLLDFVRSRRPVLESLHLNSRGSLALDDAELWRSKRSENKMTRAGVKSDILAGAGEIWEVCPAALARARAETICWLRGQVSVGTDIQSKSDGSHDPFEELSSLAVLH</sequence>
<keyword evidence="1" id="KW-0175">Coiled coil</keyword>